<dbReference type="PANTHER" id="PTHR38167">
    <property type="entry name" value="C2H2-TYPE DOMAIN-CONTAINING PROTEIN"/>
    <property type="match status" value="1"/>
</dbReference>
<dbReference type="PANTHER" id="PTHR38167:SF1">
    <property type="entry name" value="C2H2-TYPE DOMAIN-CONTAINING PROTEIN"/>
    <property type="match status" value="1"/>
</dbReference>
<dbReference type="OrthoDB" id="5422613at2759"/>
<dbReference type="STRING" id="196109.A0A136IRE5"/>
<evidence type="ECO:0000313" key="2">
    <source>
        <dbReference type="EMBL" id="KXJ87504.1"/>
    </source>
</evidence>
<accession>A0A136IRE5</accession>
<feature type="region of interest" description="Disordered" evidence="1">
    <location>
        <begin position="54"/>
        <end position="91"/>
    </location>
</feature>
<dbReference type="AlphaFoldDB" id="A0A136IRE5"/>
<gene>
    <name evidence="2" type="ORF">Micbo1qcDRAFT_197820</name>
</gene>
<dbReference type="InParanoid" id="A0A136IRE5"/>
<name>A0A136IRE5_9PEZI</name>
<keyword evidence="3" id="KW-1185">Reference proteome</keyword>
<sequence length="190" mass="21088">MSASSNNNLLQTASDRHIRATLTALCRKDRKLEREALTMLSHLETFETRRLQQAASAAAGSNAAQPPQQRQATAGVKRKMPTTHDESGDSNMMETGAELCIECGSTFDAELNSSQACQFHKENARTEPDLKGDFWADHDEDLHGRIDSEELREEYPDGYLWTCCAETGSHPGCQRGPHKTRFDPVGRTGH</sequence>
<feature type="compositionally biased region" description="Low complexity" evidence="1">
    <location>
        <begin position="54"/>
        <end position="74"/>
    </location>
</feature>
<organism evidence="2 3">
    <name type="scientific">Microdochium bolleyi</name>
    <dbReference type="NCBI Taxonomy" id="196109"/>
    <lineage>
        <taxon>Eukaryota</taxon>
        <taxon>Fungi</taxon>
        <taxon>Dikarya</taxon>
        <taxon>Ascomycota</taxon>
        <taxon>Pezizomycotina</taxon>
        <taxon>Sordariomycetes</taxon>
        <taxon>Xylariomycetidae</taxon>
        <taxon>Xylariales</taxon>
        <taxon>Microdochiaceae</taxon>
        <taxon>Microdochium</taxon>
    </lineage>
</organism>
<reference evidence="3" key="1">
    <citation type="submission" date="2016-02" db="EMBL/GenBank/DDBJ databases">
        <title>Draft genome sequence of Microdochium bolleyi, a fungal endophyte of beachgrass.</title>
        <authorList>
            <consortium name="DOE Joint Genome Institute"/>
            <person name="David A.S."/>
            <person name="May G."/>
            <person name="Haridas S."/>
            <person name="Lim J."/>
            <person name="Wang M."/>
            <person name="Labutti K."/>
            <person name="Lipzen A."/>
            <person name="Barry K."/>
            <person name="Grigoriev I.V."/>
        </authorList>
    </citation>
    <scope>NUCLEOTIDE SEQUENCE [LARGE SCALE GENOMIC DNA]</scope>
    <source>
        <strain evidence="3">J235TASD1</strain>
    </source>
</reference>
<proteinExistence type="predicted"/>
<dbReference type="EMBL" id="KQ964262">
    <property type="protein sequence ID" value="KXJ87504.1"/>
    <property type="molecule type" value="Genomic_DNA"/>
</dbReference>
<protein>
    <submittedName>
        <fullName evidence="2">Uncharacterized protein</fullName>
    </submittedName>
</protein>
<dbReference type="Proteomes" id="UP000070501">
    <property type="component" value="Unassembled WGS sequence"/>
</dbReference>
<evidence type="ECO:0000256" key="1">
    <source>
        <dbReference type="SAM" id="MobiDB-lite"/>
    </source>
</evidence>
<evidence type="ECO:0000313" key="3">
    <source>
        <dbReference type="Proteomes" id="UP000070501"/>
    </source>
</evidence>